<dbReference type="InterPro" id="IPR036986">
    <property type="entry name" value="S4_RNA-bd_sf"/>
</dbReference>
<evidence type="ECO:0000313" key="7">
    <source>
        <dbReference type="EMBL" id="HHF98743.1"/>
    </source>
</evidence>
<dbReference type="SUPFAM" id="SSF55174">
    <property type="entry name" value="Alpha-L RNA-binding motif"/>
    <property type="match status" value="1"/>
</dbReference>
<dbReference type="Gene3D" id="3.10.290.10">
    <property type="entry name" value="RNA-binding S4 domain"/>
    <property type="match status" value="1"/>
</dbReference>
<feature type="active site" evidence="3">
    <location>
        <position position="131"/>
    </location>
</feature>
<evidence type="ECO:0000256" key="4">
    <source>
        <dbReference type="PROSITE-ProRule" id="PRU00182"/>
    </source>
</evidence>
<dbReference type="InterPro" id="IPR020103">
    <property type="entry name" value="PsdUridine_synth_cat_dom_sf"/>
</dbReference>
<dbReference type="Gene3D" id="3.30.2350.10">
    <property type="entry name" value="Pseudouridine synthase"/>
    <property type="match status" value="1"/>
</dbReference>
<dbReference type="InterPro" id="IPR006225">
    <property type="entry name" value="PsdUridine_synth_RluC/D"/>
</dbReference>
<keyword evidence="4" id="KW-0694">RNA-binding</keyword>
<dbReference type="AlphaFoldDB" id="A0A7V5HZF0"/>
<comment type="caution">
    <text evidence="7">The sequence shown here is derived from an EMBL/GenBank/DDBJ whole genome shotgun (WGS) entry which is preliminary data.</text>
</comment>
<comment type="function">
    <text evidence="5">Responsible for synthesis of pseudouridine from uracil.</text>
</comment>
<dbReference type="CDD" id="cd02869">
    <property type="entry name" value="PseudoU_synth_RluA_like"/>
    <property type="match status" value="1"/>
</dbReference>
<dbReference type="PROSITE" id="PS50889">
    <property type="entry name" value="S4"/>
    <property type="match status" value="1"/>
</dbReference>
<gene>
    <name evidence="7" type="ORF">ENL39_04575</name>
</gene>
<dbReference type="PROSITE" id="PS01129">
    <property type="entry name" value="PSI_RLU"/>
    <property type="match status" value="1"/>
</dbReference>
<dbReference type="PANTHER" id="PTHR21600">
    <property type="entry name" value="MITOCHONDRIAL RNA PSEUDOURIDINE SYNTHASE"/>
    <property type="match status" value="1"/>
</dbReference>
<dbReference type="InterPro" id="IPR002942">
    <property type="entry name" value="S4_RNA-bd"/>
</dbReference>
<protein>
    <recommendedName>
        <fullName evidence="5">Pseudouridine synthase</fullName>
        <ecNumber evidence="5">5.4.99.-</ecNumber>
    </recommendedName>
</protein>
<dbReference type="InterPro" id="IPR006224">
    <property type="entry name" value="PsdUridine_synth_RluA-like_CS"/>
</dbReference>
<evidence type="ECO:0000256" key="5">
    <source>
        <dbReference type="RuleBase" id="RU362028"/>
    </source>
</evidence>
<dbReference type="CDD" id="cd00165">
    <property type="entry name" value="S4"/>
    <property type="match status" value="1"/>
</dbReference>
<evidence type="ECO:0000259" key="6">
    <source>
        <dbReference type="SMART" id="SM00363"/>
    </source>
</evidence>
<comment type="similarity">
    <text evidence="1 5">Belongs to the pseudouridine synthase RluA family.</text>
</comment>
<dbReference type="SMART" id="SM00363">
    <property type="entry name" value="S4"/>
    <property type="match status" value="1"/>
</dbReference>
<dbReference type="GO" id="GO:0003723">
    <property type="term" value="F:RNA binding"/>
    <property type="evidence" value="ECO:0007669"/>
    <property type="project" value="UniProtKB-KW"/>
</dbReference>
<feature type="domain" description="RNA-binding S4" evidence="6">
    <location>
        <begin position="8"/>
        <end position="72"/>
    </location>
</feature>
<comment type="catalytic activity">
    <reaction evidence="5">
        <text>a uridine in RNA = a pseudouridine in RNA</text>
        <dbReference type="Rhea" id="RHEA:48348"/>
        <dbReference type="Rhea" id="RHEA-COMP:12068"/>
        <dbReference type="Rhea" id="RHEA-COMP:12069"/>
        <dbReference type="ChEBI" id="CHEBI:65314"/>
        <dbReference type="ChEBI" id="CHEBI:65315"/>
    </reaction>
</comment>
<evidence type="ECO:0000256" key="2">
    <source>
        <dbReference type="ARBA" id="ARBA00023235"/>
    </source>
</evidence>
<dbReference type="Pfam" id="PF00849">
    <property type="entry name" value="PseudoU_synth_2"/>
    <property type="match status" value="1"/>
</dbReference>
<dbReference type="GO" id="GO:0120159">
    <property type="term" value="F:rRNA pseudouridine synthase activity"/>
    <property type="evidence" value="ECO:0007669"/>
    <property type="project" value="UniProtKB-ARBA"/>
</dbReference>
<dbReference type="PANTHER" id="PTHR21600:SF44">
    <property type="entry name" value="RIBOSOMAL LARGE SUBUNIT PSEUDOURIDINE SYNTHASE D"/>
    <property type="match status" value="1"/>
</dbReference>
<dbReference type="Pfam" id="PF01479">
    <property type="entry name" value="S4"/>
    <property type="match status" value="1"/>
</dbReference>
<dbReference type="EMBL" id="DRTT01000129">
    <property type="protein sequence ID" value="HHF98743.1"/>
    <property type="molecule type" value="Genomic_DNA"/>
</dbReference>
<sequence length="305" mass="34972">MLVEKGGRRLDVFLKEHFSNFSRSFIKKLIGQGRITVNSKVEKPSYLLKRGDSIEVVVPCEEELSVVAEPIELNIIFEDEHLIVVNKPSGMTVHPVYLGQKGTLVNALLYYTKNLSQLGGPLRPGIVHRLDKDTSGIMVVAKTDVSHLALAMQFRKREVEKRYLALVRGKPSKPQGIIDVKIGRKKKGGIKRVIEGERAREAVTSYKVLKNWKKWSLLEVHPLTGRTHQIRVHLKMLNCFLIGDRLYGGKLARDFPVKVERAMLHSRILGFFHPIKKEWMRFEAPLPQDMKEIIDYLEREYGSKK</sequence>
<evidence type="ECO:0000256" key="3">
    <source>
        <dbReference type="PIRSR" id="PIRSR606225-1"/>
    </source>
</evidence>
<dbReference type="GO" id="GO:0000455">
    <property type="term" value="P:enzyme-directed rRNA pseudouridine synthesis"/>
    <property type="evidence" value="ECO:0007669"/>
    <property type="project" value="UniProtKB-ARBA"/>
</dbReference>
<reference evidence="7" key="1">
    <citation type="journal article" date="2020" name="mSystems">
        <title>Genome- and Community-Level Interaction Insights into Carbon Utilization and Element Cycling Functions of Hydrothermarchaeota in Hydrothermal Sediment.</title>
        <authorList>
            <person name="Zhou Z."/>
            <person name="Liu Y."/>
            <person name="Xu W."/>
            <person name="Pan J."/>
            <person name="Luo Z.H."/>
            <person name="Li M."/>
        </authorList>
    </citation>
    <scope>NUCLEOTIDE SEQUENCE [LARGE SCALE GENOMIC DNA]</scope>
    <source>
        <strain evidence="7">HyVt-92</strain>
    </source>
</reference>
<dbReference type="Proteomes" id="UP000886070">
    <property type="component" value="Unassembled WGS sequence"/>
</dbReference>
<evidence type="ECO:0000256" key="1">
    <source>
        <dbReference type="ARBA" id="ARBA00010876"/>
    </source>
</evidence>
<dbReference type="InterPro" id="IPR006145">
    <property type="entry name" value="PsdUridine_synth_RsuA/RluA"/>
</dbReference>
<name>A0A7V5HZF0_UNCAE</name>
<dbReference type="NCBIfam" id="TIGR00005">
    <property type="entry name" value="rluA_subfam"/>
    <property type="match status" value="1"/>
</dbReference>
<proteinExistence type="inferred from homology"/>
<keyword evidence="2 5" id="KW-0413">Isomerase</keyword>
<dbReference type="SUPFAM" id="SSF55120">
    <property type="entry name" value="Pseudouridine synthase"/>
    <property type="match status" value="1"/>
</dbReference>
<accession>A0A7V5HZF0</accession>
<dbReference type="InterPro" id="IPR050188">
    <property type="entry name" value="RluA_PseudoU_synthase"/>
</dbReference>
<organism evidence="7">
    <name type="scientific">Aerophobetes bacterium</name>
    <dbReference type="NCBI Taxonomy" id="2030807"/>
    <lineage>
        <taxon>Bacteria</taxon>
        <taxon>Candidatus Aerophobota</taxon>
    </lineage>
</organism>
<dbReference type="EC" id="5.4.99.-" evidence="5"/>